<proteinExistence type="predicted"/>
<dbReference type="AlphaFoldDB" id="A0A0J9SFT6"/>
<reference evidence="1 2" key="1">
    <citation type="submission" date="2011-08" db="EMBL/GenBank/DDBJ databases">
        <title>The Genome Sequence of Plasmodium vivax India VII.</title>
        <authorList>
            <consortium name="The Broad Institute Genome Sequencing Platform"/>
            <consortium name="The Broad Institute Genome Sequencing Center for Infectious Disease"/>
            <person name="Neafsey D."/>
            <person name="Carlton J."/>
            <person name="Barnwell J."/>
            <person name="Collins W."/>
            <person name="Escalante A."/>
            <person name="Mullikin J."/>
            <person name="Saul A."/>
            <person name="Guigo R."/>
            <person name="Camara F."/>
            <person name="Young S.K."/>
            <person name="Zeng Q."/>
            <person name="Gargeya S."/>
            <person name="Fitzgerald M."/>
            <person name="Haas B."/>
            <person name="Abouelleil A."/>
            <person name="Alvarado L."/>
            <person name="Arachchi H.M."/>
            <person name="Berlin A."/>
            <person name="Brown A."/>
            <person name="Chapman S.B."/>
            <person name="Chen Z."/>
            <person name="Dunbar C."/>
            <person name="Freedman E."/>
            <person name="Gearin G."/>
            <person name="Gellesch M."/>
            <person name="Goldberg J."/>
            <person name="Griggs A."/>
            <person name="Gujja S."/>
            <person name="Heiman D."/>
            <person name="Howarth C."/>
            <person name="Larson L."/>
            <person name="Lui A."/>
            <person name="MacDonald P.J.P."/>
            <person name="Montmayeur A."/>
            <person name="Murphy C."/>
            <person name="Neiman D."/>
            <person name="Pearson M."/>
            <person name="Priest M."/>
            <person name="Roberts A."/>
            <person name="Saif S."/>
            <person name="Shea T."/>
            <person name="Shenoy N."/>
            <person name="Sisk P."/>
            <person name="Stolte C."/>
            <person name="Sykes S."/>
            <person name="Wortman J."/>
            <person name="Nusbaum C."/>
            <person name="Birren B."/>
        </authorList>
    </citation>
    <scope>NUCLEOTIDE SEQUENCE [LARGE SCALE GENOMIC DNA]</scope>
    <source>
        <strain evidence="1 2">India VII</strain>
    </source>
</reference>
<sequence length="54" mass="6156">MSYACGTVCLPVIRRALLAFLAVEAAYSSYDLFLKPGAIFMYYRVNDMLNKEKK</sequence>
<name>A0A0J9SFT6_PLAVI</name>
<dbReference type="Proteomes" id="UP000053562">
    <property type="component" value="Unassembled WGS sequence"/>
</dbReference>
<organism evidence="1 2">
    <name type="scientific">Plasmodium vivax India VII</name>
    <dbReference type="NCBI Taxonomy" id="1077284"/>
    <lineage>
        <taxon>Eukaryota</taxon>
        <taxon>Sar</taxon>
        <taxon>Alveolata</taxon>
        <taxon>Apicomplexa</taxon>
        <taxon>Aconoidasida</taxon>
        <taxon>Haemosporida</taxon>
        <taxon>Plasmodiidae</taxon>
        <taxon>Plasmodium</taxon>
        <taxon>Plasmodium (Plasmodium)</taxon>
    </lineage>
</organism>
<dbReference type="OrthoDB" id="382784at2759"/>
<evidence type="ECO:0000313" key="2">
    <source>
        <dbReference type="Proteomes" id="UP000053562"/>
    </source>
</evidence>
<accession>A0A0J9SFT6</accession>
<dbReference type="EMBL" id="KQ234222">
    <property type="protein sequence ID" value="KMZ81855.1"/>
    <property type="molecule type" value="Genomic_DNA"/>
</dbReference>
<evidence type="ECO:0000313" key="1">
    <source>
        <dbReference type="EMBL" id="KMZ81855.1"/>
    </source>
</evidence>
<gene>
    <name evidence="1" type="ORF">PVIIG_02904</name>
</gene>
<protein>
    <submittedName>
        <fullName evidence="1">Uncharacterized protein</fullName>
    </submittedName>
</protein>